<gene>
    <name evidence="3" type="ORF">SAMN05421841_1454</name>
</gene>
<dbReference type="Gene3D" id="2.30.29.80">
    <property type="match status" value="1"/>
</dbReference>
<evidence type="ECO:0000313" key="4">
    <source>
        <dbReference type="Proteomes" id="UP000199469"/>
    </source>
</evidence>
<reference evidence="4" key="1">
    <citation type="submission" date="2016-10" db="EMBL/GenBank/DDBJ databases">
        <authorList>
            <person name="Varghese N."/>
            <person name="Submissions S."/>
        </authorList>
    </citation>
    <scope>NUCLEOTIDE SEQUENCE [LARGE SCALE GENOMIC DNA]</scope>
    <source>
        <strain evidence="4">DSM 17724</strain>
    </source>
</reference>
<evidence type="ECO:0000259" key="2">
    <source>
        <dbReference type="Pfam" id="PF07411"/>
    </source>
</evidence>
<keyword evidence="4" id="KW-1185">Reference proteome</keyword>
<dbReference type="AlphaFoldDB" id="A0A1I0PVA4"/>
<organism evidence="3 4">
    <name type="scientific">Chryseobacterium wanjuense</name>
    <dbReference type="NCBI Taxonomy" id="356305"/>
    <lineage>
        <taxon>Bacteria</taxon>
        <taxon>Pseudomonadati</taxon>
        <taxon>Bacteroidota</taxon>
        <taxon>Flavobacteriia</taxon>
        <taxon>Flavobacteriales</taxon>
        <taxon>Weeksellaceae</taxon>
        <taxon>Chryseobacterium group</taxon>
        <taxon>Chryseobacterium</taxon>
    </lineage>
</organism>
<feature type="domain" description="DUF1508" evidence="2">
    <location>
        <begin position="10"/>
        <end position="54"/>
    </location>
</feature>
<dbReference type="PANTHER" id="PTHR40606:SF1">
    <property type="entry name" value="UPF0339 PROTEIN YEGP"/>
    <property type="match status" value="1"/>
</dbReference>
<name>A0A1I0PVA4_9FLAO</name>
<dbReference type="InterPro" id="IPR010879">
    <property type="entry name" value="DUF1508"/>
</dbReference>
<dbReference type="InterPro" id="IPR051141">
    <property type="entry name" value="UPF0339_domain"/>
</dbReference>
<dbReference type="OrthoDB" id="9802792at2"/>
<feature type="region of interest" description="Disordered" evidence="1">
    <location>
        <begin position="91"/>
        <end position="111"/>
    </location>
</feature>
<dbReference type="Proteomes" id="UP000199469">
    <property type="component" value="Unassembled WGS sequence"/>
</dbReference>
<dbReference type="STRING" id="356305.SAMN05421841_1454"/>
<protein>
    <recommendedName>
        <fullName evidence="2">DUF1508 domain-containing protein</fullName>
    </recommendedName>
</protein>
<feature type="domain" description="DUF1508" evidence="2">
    <location>
        <begin position="60"/>
        <end position="107"/>
    </location>
</feature>
<dbReference type="SUPFAM" id="SSF160113">
    <property type="entry name" value="YegP-like"/>
    <property type="match status" value="2"/>
</dbReference>
<evidence type="ECO:0000256" key="1">
    <source>
        <dbReference type="SAM" id="MobiDB-lite"/>
    </source>
</evidence>
<evidence type="ECO:0000313" key="3">
    <source>
        <dbReference type="EMBL" id="SEW18420.1"/>
    </source>
</evidence>
<dbReference type="RefSeq" id="WP_089791324.1">
    <property type="nucleotide sequence ID" value="NZ_FOIU01000001.1"/>
</dbReference>
<accession>A0A1I0PVA4</accession>
<dbReference type="Pfam" id="PF07411">
    <property type="entry name" value="DUF1508"/>
    <property type="match status" value="2"/>
</dbReference>
<proteinExistence type="predicted"/>
<feature type="region of interest" description="Disordered" evidence="1">
    <location>
        <begin position="37"/>
        <end position="57"/>
    </location>
</feature>
<feature type="compositionally biased region" description="Basic and acidic residues" evidence="1">
    <location>
        <begin position="44"/>
        <end position="57"/>
    </location>
</feature>
<sequence length="111" mass="12503">MGKFIITKRNNNEYQFNLKAVNGQVILTSQGYASKPSCENGIDSVKKNSRDNSNFERNKAKDERWYFNLKATNGQIIGTSQMYESENGMENGIESVQNNAPNATVEDETIN</sequence>
<dbReference type="PANTHER" id="PTHR40606">
    <property type="match status" value="1"/>
</dbReference>
<dbReference type="EMBL" id="FOIU01000001">
    <property type="protein sequence ID" value="SEW18420.1"/>
    <property type="molecule type" value="Genomic_DNA"/>
</dbReference>
<dbReference type="InterPro" id="IPR036913">
    <property type="entry name" value="YegP-like_sf"/>
</dbReference>